<name>A0A1Y2DZD4_9BASI</name>
<protein>
    <recommendedName>
        <fullName evidence="2">Protein CPL1-like domain-containing protein</fullName>
    </recommendedName>
</protein>
<comment type="caution">
    <text evidence="3">The sequence shown here is derived from an EMBL/GenBank/DDBJ whole genome shotgun (WGS) entry which is preliminary data.</text>
</comment>
<gene>
    <name evidence="3" type="ORF">BCR35DRAFT_354998</name>
</gene>
<dbReference type="AlphaFoldDB" id="A0A1Y2DZD4"/>
<evidence type="ECO:0000313" key="4">
    <source>
        <dbReference type="Proteomes" id="UP000193467"/>
    </source>
</evidence>
<dbReference type="Pfam" id="PF21671">
    <property type="entry name" value="CPL1-like"/>
    <property type="match status" value="1"/>
</dbReference>
<organism evidence="3 4">
    <name type="scientific">Leucosporidium creatinivorum</name>
    <dbReference type="NCBI Taxonomy" id="106004"/>
    <lineage>
        <taxon>Eukaryota</taxon>
        <taxon>Fungi</taxon>
        <taxon>Dikarya</taxon>
        <taxon>Basidiomycota</taxon>
        <taxon>Pucciniomycotina</taxon>
        <taxon>Microbotryomycetes</taxon>
        <taxon>Leucosporidiales</taxon>
        <taxon>Leucosporidium</taxon>
    </lineage>
</organism>
<feature type="chain" id="PRO_5013299535" description="Protein CPL1-like domain-containing protein" evidence="1">
    <location>
        <begin position="22"/>
        <end position="294"/>
    </location>
</feature>
<sequence length="294" mass="29843">MFFRPLASLAIASTLISGAMGQINLDLGDLLGLDLDIGLLQNGALVNINAFAKILSPTNCPSATVGLTVNLLGLVKVCSCVNALNLITNVLQSQSVCPSCPAGAEPICGGPGTCACACTADYFATTGGVCIPRNTCQAPNVITPVGSGLTSTCTCAAGYVSNGAGGCVLATSARARMSRKQKKAVVPKHPHAARAVAAHQEVFRPLDAAASPKTSERIKNSCPTGETACALPSGGFECLDVTSSLMSCGGCVGEGQRGVNCLAIPGALNVECHNSECQIASCFKGWRFMGGKCL</sequence>
<keyword evidence="4" id="KW-1185">Reference proteome</keyword>
<dbReference type="InterPro" id="IPR048661">
    <property type="entry name" value="CPL1-like"/>
</dbReference>
<reference evidence="3 4" key="1">
    <citation type="submission" date="2016-07" db="EMBL/GenBank/DDBJ databases">
        <title>Pervasive Adenine N6-methylation of Active Genes in Fungi.</title>
        <authorList>
            <consortium name="DOE Joint Genome Institute"/>
            <person name="Mondo S.J."/>
            <person name="Dannebaum R.O."/>
            <person name="Kuo R.C."/>
            <person name="Labutti K."/>
            <person name="Haridas S."/>
            <person name="Kuo A."/>
            <person name="Salamov A."/>
            <person name="Ahrendt S.R."/>
            <person name="Lipzen A."/>
            <person name="Sullivan W."/>
            <person name="Andreopoulos W.B."/>
            <person name="Clum A."/>
            <person name="Lindquist E."/>
            <person name="Daum C."/>
            <person name="Ramamoorthy G.K."/>
            <person name="Gryganskyi A."/>
            <person name="Culley D."/>
            <person name="Magnuson J.K."/>
            <person name="James T.Y."/>
            <person name="O'Malley M.A."/>
            <person name="Stajich J.E."/>
            <person name="Spatafora J.W."/>
            <person name="Visel A."/>
            <person name="Grigoriev I.V."/>
        </authorList>
    </citation>
    <scope>NUCLEOTIDE SEQUENCE [LARGE SCALE GENOMIC DNA]</scope>
    <source>
        <strain evidence="3 4">62-1032</strain>
    </source>
</reference>
<feature type="signal peptide" evidence="1">
    <location>
        <begin position="1"/>
        <end position="21"/>
    </location>
</feature>
<keyword evidence="1" id="KW-0732">Signal</keyword>
<dbReference type="InterPro" id="IPR009030">
    <property type="entry name" value="Growth_fac_rcpt_cys_sf"/>
</dbReference>
<proteinExistence type="predicted"/>
<evidence type="ECO:0000313" key="3">
    <source>
        <dbReference type="EMBL" id="ORY64633.1"/>
    </source>
</evidence>
<dbReference type="InParanoid" id="A0A1Y2DZD4"/>
<dbReference type="SUPFAM" id="SSF57184">
    <property type="entry name" value="Growth factor receptor domain"/>
    <property type="match status" value="1"/>
</dbReference>
<dbReference type="Proteomes" id="UP000193467">
    <property type="component" value="Unassembled WGS sequence"/>
</dbReference>
<feature type="domain" description="Protein CPL1-like" evidence="2">
    <location>
        <begin position="236"/>
        <end position="288"/>
    </location>
</feature>
<dbReference type="PANTHER" id="PTHR35192">
    <property type="entry name" value="PROTEIN, PUTATIVE-RELATED"/>
    <property type="match status" value="1"/>
</dbReference>
<dbReference type="InterPro" id="IPR038955">
    <property type="entry name" value="PriA/CPL1_fungi"/>
</dbReference>
<accession>A0A1Y2DZD4</accession>
<dbReference type="OrthoDB" id="439917at2759"/>
<evidence type="ECO:0000259" key="2">
    <source>
        <dbReference type="Pfam" id="PF21671"/>
    </source>
</evidence>
<dbReference type="EMBL" id="MCGR01000066">
    <property type="protein sequence ID" value="ORY64633.1"/>
    <property type="molecule type" value="Genomic_DNA"/>
</dbReference>
<dbReference type="PANTHER" id="PTHR35192:SF2">
    <property type="entry name" value="APPLE DOMAIN-CONTAINING PROTEIN"/>
    <property type="match status" value="1"/>
</dbReference>
<evidence type="ECO:0000256" key="1">
    <source>
        <dbReference type="SAM" id="SignalP"/>
    </source>
</evidence>